<dbReference type="GO" id="GO:0005886">
    <property type="term" value="C:plasma membrane"/>
    <property type="evidence" value="ECO:0007669"/>
    <property type="project" value="UniProtKB-SubCell"/>
</dbReference>
<evidence type="ECO:0000259" key="5">
    <source>
        <dbReference type="SMART" id="SM00900"/>
    </source>
</evidence>
<keyword evidence="4" id="KW-1133">Transmembrane helix</keyword>
<keyword evidence="7" id="KW-1185">Reference proteome</keyword>
<dbReference type="Pfam" id="PF12801">
    <property type="entry name" value="Fer4_5"/>
    <property type="match status" value="2"/>
</dbReference>
<feature type="domain" description="FMN-binding" evidence="5">
    <location>
        <begin position="100"/>
        <end position="195"/>
    </location>
</feature>
<dbReference type="RefSeq" id="WP_182109148.1">
    <property type="nucleotide sequence ID" value="NZ_JACFYF010000007.1"/>
</dbReference>
<feature type="transmembrane region" description="Helical" evidence="4">
    <location>
        <begin position="603"/>
        <end position="620"/>
    </location>
</feature>
<keyword evidence="3 4" id="KW-0472">Membrane</keyword>
<dbReference type="GO" id="GO:0010181">
    <property type="term" value="F:FMN binding"/>
    <property type="evidence" value="ECO:0007669"/>
    <property type="project" value="InterPro"/>
</dbReference>
<comment type="caution">
    <text evidence="6">The sequence shown here is derived from an EMBL/GenBank/DDBJ whole genome shotgun (WGS) entry which is preliminary data.</text>
</comment>
<evidence type="ECO:0000256" key="2">
    <source>
        <dbReference type="ARBA" id="ARBA00022475"/>
    </source>
</evidence>
<dbReference type="InterPro" id="IPR052378">
    <property type="entry name" value="NosR_regulator"/>
</dbReference>
<feature type="transmembrane region" description="Helical" evidence="4">
    <location>
        <begin position="464"/>
        <end position="488"/>
    </location>
</feature>
<feature type="transmembrane region" description="Helical" evidence="4">
    <location>
        <begin position="427"/>
        <end position="444"/>
    </location>
</feature>
<dbReference type="PANTHER" id="PTHR30224:SF4">
    <property type="entry name" value="ELECTRON TRANSPORT PROTEIN YCCM-RELATED"/>
    <property type="match status" value="1"/>
</dbReference>
<dbReference type="InterPro" id="IPR007329">
    <property type="entry name" value="FMN-bd"/>
</dbReference>
<protein>
    <submittedName>
        <fullName evidence="6">4Fe-4S binding protein</fullName>
    </submittedName>
</protein>
<dbReference type="InterPro" id="IPR011399">
    <property type="entry name" value="NosR"/>
</dbReference>
<dbReference type="GO" id="GO:0045893">
    <property type="term" value="P:positive regulation of DNA-templated transcription"/>
    <property type="evidence" value="ECO:0007669"/>
    <property type="project" value="InterPro"/>
</dbReference>
<proteinExistence type="predicted"/>
<dbReference type="InterPro" id="IPR017896">
    <property type="entry name" value="4Fe4S_Fe-S-bd"/>
</dbReference>
<dbReference type="SUPFAM" id="SSF54862">
    <property type="entry name" value="4Fe-4S ferredoxins"/>
    <property type="match status" value="1"/>
</dbReference>
<organism evidence="6 7">
    <name type="scientific">Vibrio marinisediminis</name>
    <dbReference type="NCBI Taxonomy" id="2758441"/>
    <lineage>
        <taxon>Bacteria</taxon>
        <taxon>Pseudomonadati</taxon>
        <taxon>Pseudomonadota</taxon>
        <taxon>Gammaproteobacteria</taxon>
        <taxon>Vibrionales</taxon>
        <taxon>Vibrionaceae</taxon>
        <taxon>Vibrio</taxon>
    </lineage>
</organism>
<name>A0A7W2FS45_9VIBR</name>
<feature type="transmembrane region" description="Helical" evidence="4">
    <location>
        <begin position="566"/>
        <end position="583"/>
    </location>
</feature>
<evidence type="ECO:0000256" key="1">
    <source>
        <dbReference type="ARBA" id="ARBA00004236"/>
    </source>
</evidence>
<reference evidence="6 7" key="1">
    <citation type="submission" date="2020-07" db="EMBL/GenBank/DDBJ databases">
        <title>Vibrio marinisediminis sp. nov., isolated from marine sediment.</title>
        <authorList>
            <person name="Ji X."/>
        </authorList>
    </citation>
    <scope>NUCLEOTIDE SEQUENCE [LARGE SCALE GENOMIC DNA]</scope>
    <source>
        <strain evidence="6 7">404</strain>
    </source>
</reference>
<dbReference type="PANTHER" id="PTHR30224">
    <property type="entry name" value="ELECTRON TRANSPORT PROTEIN"/>
    <property type="match status" value="1"/>
</dbReference>
<dbReference type="Pfam" id="PF04205">
    <property type="entry name" value="FMN_bind"/>
    <property type="match status" value="1"/>
</dbReference>
<dbReference type="Proteomes" id="UP000571701">
    <property type="component" value="Unassembled WGS sequence"/>
</dbReference>
<dbReference type="SMART" id="SM00900">
    <property type="entry name" value="FMN_bind"/>
    <property type="match status" value="1"/>
</dbReference>
<dbReference type="PIRSF" id="PIRSF036354">
    <property type="entry name" value="NosR"/>
    <property type="match status" value="1"/>
</dbReference>
<dbReference type="GO" id="GO:0003677">
    <property type="term" value="F:DNA binding"/>
    <property type="evidence" value="ECO:0007669"/>
    <property type="project" value="InterPro"/>
</dbReference>
<evidence type="ECO:0000313" key="6">
    <source>
        <dbReference type="EMBL" id="MBA5763129.1"/>
    </source>
</evidence>
<evidence type="ECO:0000256" key="3">
    <source>
        <dbReference type="ARBA" id="ARBA00023136"/>
    </source>
</evidence>
<evidence type="ECO:0000256" key="4">
    <source>
        <dbReference type="SAM" id="Phobius"/>
    </source>
</evidence>
<evidence type="ECO:0000313" key="7">
    <source>
        <dbReference type="Proteomes" id="UP000571701"/>
    </source>
</evidence>
<keyword evidence="4" id="KW-0812">Transmembrane</keyword>
<dbReference type="AlphaFoldDB" id="A0A7W2FS45"/>
<comment type="subcellular location">
    <subcellularLocation>
        <location evidence="1">Cell membrane</location>
    </subcellularLocation>
</comment>
<gene>
    <name evidence="6" type="ORF">H2O73_12275</name>
</gene>
<feature type="transmembrane region" description="Helical" evidence="4">
    <location>
        <begin position="500"/>
        <end position="520"/>
    </location>
</feature>
<sequence length="727" mass="82670">MTYLAPDFLTYQSKLAKQVKNGLLHVLCLLCLWLLPCLSSATPSTSNSNVTDIPSEIADLFPSATRVGATEQELPIIPVYQLNQLLGYVFETDDLTDFIGFSGDSINLLIGLDTQGVFTGLKVLAHHEPIFLHGLGEQPMFDFVSQYQNHSVKERYIINSQDKTANQATYFDGVTRATVSVLVIHDTIIASALKVARAKLQGFVTAAPYTIKPDHFHPLSFEQLLKQGYVQHWQSTPEQLEVLPSDIAAEVAQFTQESDDFIDLYFAVLNIPIIGKNILGDAEYQRLFENLKPGEHALLLLNRGRYSFIADDFIPQTISSRLSANQDGFPVELRDIDFYSFSDPHFELALPEFDDIKVFSIKSQSGFELHRQFKLALSLYYNQTFLTQKQHGFEFNTQLPADLFEKQLRKAEEKTPLWLTIWQSRQIEIAILLCYLVALTTLFIKQKALTSNARLTHITRNCSLIFVLFFIGFYSQGQLSVVNIYTLLLSLQNGFNLEVFLLDPIIFILWLFVFTTLFLWGRGLFCGWLCPFGALQELVTLVASKLKIKQIKIEPKTDKLARKIKYLLLLLLVASAFFSLNLAEQLSEVEPFKTSITLNFVRYWPFTLYALFLIALSFKIHKFYCRYICPLGAGLALLGRFPLFKWLDRRKECGNPCHLCRSKKCGIDAINIDGSINYQECIQCFECLVTIQSSTVCVVNKYAGKRKNKPATKAENKPQQIKIKHCS</sequence>
<accession>A0A7W2FS45</accession>
<dbReference type="EMBL" id="JACFYF010000007">
    <property type="protein sequence ID" value="MBA5763129.1"/>
    <property type="molecule type" value="Genomic_DNA"/>
</dbReference>
<keyword evidence="2" id="KW-1003">Cell membrane</keyword>